<dbReference type="Gene3D" id="1.10.357.10">
    <property type="entry name" value="Tetracycline Repressor, domain 2"/>
    <property type="match status" value="1"/>
</dbReference>
<protein>
    <submittedName>
        <fullName evidence="6">TetR family transcriptional regulator</fullName>
    </submittedName>
</protein>
<proteinExistence type="predicted"/>
<reference evidence="6 7" key="1">
    <citation type="journal article" date="2019" name="Int. J. Syst. Evol. Microbiol.">
        <title>Thermogemmatispora aurantia sp. nov. and Thermogemmatispora argillosa sp. nov., within the class Ktedonobacteria, and emended description of the genus Thermogemmatispora.</title>
        <authorList>
            <person name="Zheng Y."/>
            <person name="Wang C.M."/>
            <person name="Sakai Y."/>
            <person name="Abe K."/>
            <person name="Yokota A."/>
            <person name="Yabe S."/>
        </authorList>
    </citation>
    <scope>NUCLEOTIDE SEQUENCE [LARGE SCALE GENOMIC DNA]</scope>
    <source>
        <strain evidence="6 7">A1-2</strain>
    </source>
</reference>
<name>A0A5J4K563_9CHLR</name>
<evidence type="ECO:0000256" key="3">
    <source>
        <dbReference type="ARBA" id="ARBA00023163"/>
    </source>
</evidence>
<evidence type="ECO:0000256" key="4">
    <source>
        <dbReference type="PROSITE-ProRule" id="PRU00335"/>
    </source>
</evidence>
<comment type="caution">
    <text evidence="6">The sequence shown here is derived from an EMBL/GenBank/DDBJ whole genome shotgun (WGS) entry which is preliminary data.</text>
</comment>
<dbReference type="Gene3D" id="1.10.10.60">
    <property type="entry name" value="Homeodomain-like"/>
    <property type="match status" value="1"/>
</dbReference>
<keyword evidence="7" id="KW-1185">Reference proteome</keyword>
<evidence type="ECO:0000259" key="5">
    <source>
        <dbReference type="PROSITE" id="PS50977"/>
    </source>
</evidence>
<dbReference type="InterPro" id="IPR001647">
    <property type="entry name" value="HTH_TetR"/>
</dbReference>
<dbReference type="GO" id="GO:0000976">
    <property type="term" value="F:transcription cis-regulatory region binding"/>
    <property type="evidence" value="ECO:0007669"/>
    <property type="project" value="TreeGrafter"/>
</dbReference>
<dbReference type="PANTHER" id="PTHR30055:SF234">
    <property type="entry name" value="HTH-TYPE TRANSCRIPTIONAL REGULATOR BETI"/>
    <property type="match status" value="1"/>
</dbReference>
<dbReference type="Pfam" id="PF00440">
    <property type="entry name" value="TetR_N"/>
    <property type="match status" value="1"/>
</dbReference>
<evidence type="ECO:0000313" key="7">
    <source>
        <dbReference type="Proteomes" id="UP000334820"/>
    </source>
</evidence>
<gene>
    <name evidence="6" type="ORF">KTAU_08600</name>
</gene>
<dbReference type="PRINTS" id="PR00455">
    <property type="entry name" value="HTHTETR"/>
</dbReference>
<keyword evidence="2 4" id="KW-0238">DNA-binding</keyword>
<keyword evidence="1" id="KW-0805">Transcription regulation</keyword>
<dbReference type="SUPFAM" id="SSF48498">
    <property type="entry name" value="Tetracyclin repressor-like, C-terminal domain"/>
    <property type="match status" value="1"/>
</dbReference>
<dbReference type="SUPFAM" id="SSF46689">
    <property type="entry name" value="Homeodomain-like"/>
    <property type="match status" value="1"/>
</dbReference>
<dbReference type="PROSITE" id="PS50977">
    <property type="entry name" value="HTH_TETR_2"/>
    <property type="match status" value="1"/>
</dbReference>
<accession>A0A5J4K563</accession>
<dbReference type="AlphaFoldDB" id="A0A5J4K563"/>
<evidence type="ECO:0000256" key="1">
    <source>
        <dbReference type="ARBA" id="ARBA00023015"/>
    </source>
</evidence>
<feature type="domain" description="HTH tetR-type" evidence="5">
    <location>
        <begin position="21"/>
        <end position="81"/>
    </location>
</feature>
<keyword evidence="3" id="KW-0804">Transcription</keyword>
<dbReference type="InterPro" id="IPR009057">
    <property type="entry name" value="Homeodomain-like_sf"/>
</dbReference>
<organism evidence="6 7">
    <name type="scientific">Thermogemmatispora aurantia</name>
    <dbReference type="NCBI Taxonomy" id="2045279"/>
    <lineage>
        <taxon>Bacteria</taxon>
        <taxon>Bacillati</taxon>
        <taxon>Chloroflexota</taxon>
        <taxon>Ktedonobacteria</taxon>
        <taxon>Thermogemmatisporales</taxon>
        <taxon>Thermogemmatisporaceae</taxon>
        <taxon>Thermogemmatispora</taxon>
    </lineage>
</organism>
<dbReference type="EMBL" id="BKZV01000001">
    <property type="protein sequence ID" value="GER82222.1"/>
    <property type="molecule type" value="Genomic_DNA"/>
</dbReference>
<dbReference type="InterPro" id="IPR036271">
    <property type="entry name" value="Tet_transcr_reg_TetR-rel_C_sf"/>
</dbReference>
<dbReference type="Proteomes" id="UP000334820">
    <property type="component" value="Unassembled WGS sequence"/>
</dbReference>
<evidence type="ECO:0000256" key="2">
    <source>
        <dbReference type="ARBA" id="ARBA00023125"/>
    </source>
</evidence>
<dbReference type="GO" id="GO:0003700">
    <property type="term" value="F:DNA-binding transcription factor activity"/>
    <property type="evidence" value="ECO:0007669"/>
    <property type="project" value="TreeGrafter"/>
</dbReference>
<dbReference type="InterPro" id="IPR050109">
    <property type="entry name" value="HTH-type_TetR-like_transc_reg"/>
</dbReference>
<sequence length="214" mass="24124">MAGTPQEPQYQRTPRKRLSGEERRALILRRAKQVFARSPYAEASTGELARESEVTEPVLYKHFGSKKGLFLAVLGEFGAQFLETLQERVSRRAEEDILDALAHFVDDYRAAIQADPETQRVLFQAVAESSDPEIAQCIREHNRKIYAFLHQLIARALERGDLDAAVNPDAAAWGYMSMILTFQYGLMLGLSGEVAEVQQEMSRLWLRGLRAPAS</sequence>
<evidence type="ECO:0000313" key="6">
    <source>
        <dbReference type="EMBL" id="GER82222.1"/>
    </source>
</evidence>
<feature type="DNA-binding region" description="H-T-H motif" evidence="4">
    <location>
        <begin position="44"/>
        <end position="63"/>
    </location>
</feature>
<dbReference type="PANTHER" id="PTHR30055">
    <property type="entry name" value="HTH-TYPE TRANSCRIPTIONAL REGULATOR RUTR"/>
    <property type="match status" value="1"/>
</dbReference>